<feature type="disulfide bond" evidence="8">
    <location>
        <begin position="22"/>
        <end position="62"/>
    </location>
</feature>
<feature type="disulfide bond" evidence="8">
    <location>
        <begin position="52"/>
        <end position="85"/>
    </location>
</feature>
<dbReference type="GeneID" id="106077549"/>
<accession>B5L013</accession>
<dbReference type="SMR" id="B5L013"/>
<evidence type="ECO:0000313" key="5">
    <source>
        <dbReference type="RefSeq" id="NP_001298209.1"/>
    </source>
</evidence>
<keyword evidence="4" id="KW-1185">Reference proteome</keyword>
<gene>
    <name evidence="3" type="primary">106077549</name>
    <name evidence="5 6 7" type="synonym">LOC106077549</name>
</gene>
<dbReference type="Proteomes" id="UP000076420">
    <property type="component" value="Unassembled WGS sequence"/>
</dbReference>
<dbReference type="EnsemblMetazoa" id="BGLB023078-RA">
    <property type="protein sequence ID" value="BGLB023078-PA"/>
    <property type="gene ID" value="BGLB023078"/>
</dbReference>
<reference evidence="2" key="1">
    <citation type="journal article" date="2009" name="Mol. Biochem. Parasitol.">
        <title>Schistosomin from the snail Biomphalaria glabrata: expression studies suggest no involvement in trematode-mediated castration.</title>
        <authorList>
            <person name="Zhang S.-M."/>
            <person name="Nian H."/>
            <person name="Wang B."/>
            <person name="Loker E.S."/>
            <person name="Adema C.M."/>
        </authorList>
    </citation>
    <scope>NUCLEOTIDE SEQUENCE</scope>
    <source>
        <strain evidence="2">M-line</strain>
    </source>
</reference>
<dbReference type="Proteomes" id="UP001165740">
    <property type="component" value="Chromosome 6"/>
</dbReference>
<reference evidence="8" key="3">
    <citation type="submission" date="2024-05" db="PDB data bank">
        <title>Structure of the schistosomine 79 (DNYR) from schistosoma in C2 space group.</title>
        <authorList>
            <person name="Morera S."/>
            <person name="Vigouroux A."/>
            <person name="Legrand P."/>
            <person name="Vicogne J."/>
            <person name="Melnyk O."/>
        </authorList>
    </citation>
    <scope>X-RAY CRYSTALLOGRAPHY (2.06 ANGSTROMS) OF 18-96</scope>
    <scope>DISULFIDE BONDS</scope>
</reference>
<dbReference type="RefSeq" id="XP_055887346.1">
    <property type="nucleotide sequence ID" value="XM_056031371.1"/>
</dbReference>
<feature type="signal peptide" evidence="1">
    <location>
        <begin position="1"/>
        <end position="17"/>
    </location>
</feature>
<feature type="chain" id="PRO_5039968651" evidence="1 5">
    <location>
        <begin position="18"/>
        <end position="96"/>
    </location>
</feature>
<sequence length="96" mass="10608">MKTVFFILALIVCAVVADNYRCPNPGDAFECFESDATARFCVSGKRGAYVICSKCRRKYEFCANGAKVSKRPEVECRADWASTECTSDNSDVPSVM</sequence>
<dbReference type="OrthoDB" id="6142679at2759"/>
<dbReference type="RefSeq" id="XP_055887347.1">
    <property type="nucleotide sequence ID" value="XM_056031372.1"/>
</dbReference>
<evidence type="ECO:0000313" key="2">
    <source>
        <dbReference type="EMBL" id="ABW90145.1"/>
    </source>
</evidence>
<keyword evidence="1 5" id="KW-0732">Signal</keyword>
<keyword evidence="8" id="KW-0002">3D-structure</keyword>
<dbReference type="VEuPathDB" id="VectorBase:BGLB023078"/>
<reference evidence="3" key="2">
    <citation type="submission" date="2020-05" db="UniProtKB">
        <authorList>
            <consortium name="EnsemblMetazoa"/>
        </authorList>
    </citation>
    <scope>IDENTIFICATION</scope>
    <source>
        <strain evidence="3">BB02</strain>
    </source>
</reference>
<protein>
    <submittedName>
        <fullName evidence="2 3 6 7">Schistosomin</fullName>
    </submittedName>
    <submittedName>
        <fullName evidence="5">Schistosomin-like precursor</fullName>
    </submittedName>
</protein>
<evidence type="ECO:0000313" key="7">
    <source>
        <dbReference type="RefSeq" id="XP_055887347.1"/>
    </source>
</evidence>
<evidence type="ECO:0000313" key="6">
    <source>
        <dbReference type="RefSeq" id="XP_055887346.1"/>
    </source>
</evidence>
<evidence type="ECO:0000256" key="1">
    <source>
        <dbReference type="SAM" id="SignalP"/>
    </source>
</evidence>
<dbReference type="RefSeq" id="NP_001298209.1">
    <property type="nucleotide sequence ID" value="NM_001311280.1"/>
</dbReference>
<proteinExistence type="evidence at protein level"/>
<dbReference type="OMA" id="CGASYES"/>
<dbReference type="EMBL" id="EU126802">
    <property type="protein sequence ID" value="ABW90145.1"/>
    <property type="molecule type" value="mRNA"/>
</dbReference>
<organism evidence="2">
    <name type="scientific">Biomphalaria glabrata</name>
    <name type="common">Bloodfluke planorb</name>
    <name type="synonym">Freshwater snail</name>
    <dbReference type="NCBI Taxonomy" id="6526"/>
    <lineage>
        <taxon>Eukaryota</taxon>
        <taxon>Metazoa</taxon>
        <taxon>Spiralia</taxon>
        <taxon>Lophotrochozoa</taxon>
        <taxon>Mollusca</taxon>
        <taxon>Gastropoda</taxon>
        <taxon>Heterobranchia</taxon>
        <taxon>Euthyneura</taxon>
        <taxon>Panpulmonata</taxon>
        <taxon>Hygrophila</taxon>
        <taxon>Lymnaeoidea</taxon>
        <taxon>Planorbidae</taxon>
        <taxon>Biomphalaria</taxon>
    </lineage>
</organism>
<dbReference type="PDB" id="9FDO">
    <property type="method" value="X-ray"/>
    <property type="resolution" value="2.06 A"/>
    <property type="chains" value="A/B=18-96"/>
</dbReference>
<evidence type="ECO:0007829" key="8">
    <source>
        <dbReference type="PDB" id="9FDO"/>
    </source>
</evidence>
<feature type="disulfide bond" evidence="8">
    <location>
        <begin position="31"/>
        <end position="55"/>
    </location>
</feature>
<feature type="disulfide bond" evidence="8">
    <location>
        <begin position="41"/>
        <end position="76"/>
    </location>
</feature>
<evidence type="ECO:0000313" key="3">
    <source>
        <dbReference type="EnsemblMetazoa" id="BGLB023078-PA"/>
    </source>
</evidence>
<dbReference type="VEuPathDB" id="VectorBase:BGLAX_034417"/>
<dbReference type="AlphaFoldDB" id="B5L013"/>
<name>B5L013_BIOGL</name>
<evidence type="ECO:0000313" key="4">
    <source>
        <dbReference type="Proteomes" id="UP001165740"/>
    </source>
</evidence>
<reference evidence="5 6" key="4">
    <citation type="submission" date="2025-04" db="UniProtKB">
        <authorList>
            <consortium name="RefSeq"/>
        </authorList>
    </citation>
    <scope>IDENTIFICATION</scope>
</reference>